<dbReference type="OrthoDB" id="7976614at2"/>
<sequence length="206" mass="24262">MTAAKPLILQIGFNRCATQSQARFFQDNDIPTLHWEKGKIALQFFDDMKEGRAPFSKTPEAVAYLDMIHVDYSVCLEPYKEFEYLYKHHPNAYFIMNTRHCEDWLRSRSQHRAFIARMKDVLGVGRDEDVINYWRIDWYDHHAKVLRFFSQHNDARLLLFDIDRHDGKELADFLAPDFPDIDSSLYGHTDVTKRRYVAAGQRVAAT</sequence>
<dbReference type="Gene3D" id="3.40.50.300">
    <property type="entry name" value="P-loop containing nucleotide triphosphate hydrolases"/>
    <property type="match status" value="1"/>
</dbReference>
<proteinExistence type="predicted"/>
<name>A0A4V1KHH6_9HYPH</name>
<dbReference type="InterPro" id="IPR027417">
    <property type="entry name" value="P-loop_NTPase"/>
</dbReference>
<dbReference type="RefSeq" id="WP_128779514.1">
    <property type="nucleotide sequence ID" value="NZ_RYFI01000035.1"/>
</dbReference>
<protein>
    <recommendedName>
        <fullName evidence="3">Sulfotransferase family protein</fullName>
    </recommendedName>
</protein>
<keyword evidence="2" id="KW-1185">Reference proteome</keyword>
<reference evidence="1 2" key="1">
    <citation type="submission" date="2018-12" db="EMBL/GenBank/DDBJ databases">
        <title>bacterium Hansschlegelia zhihuaiae S113.</title>
        <authorList>
            <person name="He J."/>
        </authorList>
    </citation>
    <scope>NUCLEOTIDE SEQUENCE [LARGE SCALE GENOMIC DNA]</scope>
    <source>
        <strain evidence="1 2">S 113</strain>
    </source>
</reference>
<dbReference type="Proteomes" id="UP000289708">
    <property type="component" value="Unassembled WGS sequence"/>
</dbReference>
<comment type="caution">
    <text evidence="1">The sequence shown here is derived from an EMBL/GenBank/DDBJ whole genome shotgun (WGS) entry which is preliminary data.</text>
</comment>
<evidence type="ECO:0000313" key="2">
    <source>
        <dbReference type="Proteomes" id="UP000289708"/>
    </source>
</evidence>
<organism evidence="1 2">
    <name type="scientific">Hansschlegelia zhihuaiae</name>
    <dbReference type="NCBI Taxonomy" id="405005"/>
    <lineage>
        <taxon>Bacteria</taxon>
        <taxon>Pseudomonadati</taxon>
        <taxon>Pseudomonadota</taxon>
        <taxon>Alphaproteobacteria</taxon>
        <taxon>Hyphomicrobiales</taxon>
        <taxon>Methylopilaceae</taxon>
        <taxon>Hansschlegelia</taxon>
    </lineage>
</organism>
<dbReference type="AlphaFoldDB" id="A0A4V1KHH6"/>
<dbReference type="SUPFAM" id="SSF52540">
    <property type="entry name" value="P-loop containing nucleoside triphosphate hydrolases"/>
    <property type="match status" value="1"/>
</dbReference>
<accession>A0A4V1KHH6</accession>
<dbReference type="EMBL" id="RYFI01000035">
    <property type="protein sequence ID" value="RXF67222.1"/>
    <property type="molecule type" value="Genomic_DNA"/>
</dbReference>
<gene>
    <name evidence="1" type="ORF">EK403_21545</name>
</gene>
<evidence type="ECO:0008006" key="3">
    <source>
        <dbReference type="Google" id="ProtNLM"/>
    </source>
</evidence>
<evidence type="ECO:0000313" key="1">
    <source>
        <dbReference type="EMBL" id="RXF67222.1"/>
    </source>
</evidence>